<sequence length="72" mass="7743">MDLEKIAVRTAMVLSISYAALTGSPIGEALIQTGSGSYLCTQCFATVIMRVGTIVPARWQSEQHGIIVVCER</sequence>
<organism evidence="1 2">
    <name type="scientific">Penicillium canescens</name>
    <dbReference type="NCBI Taxonomy" id="5083"/>
    <lineage>
        <taxon>Eukaryota</taxon>
        <taxon>Fungi</taxon>
        <taxon>Dikarya</taxon>
        <taxon>Ascomycota</taxon>
        <taxon>Pezizomycotina</taxon>
        <taxon>Eurotiomycetes</taxon>
        <taxon>Eurotiomycetidae</taxon>
        <taxon>Eurotiales</taxon>
        <taxon>Aspergillaceae</taxon>
        <taxon>Penicillium</taxon>
    </lineage>
</organism>
<protein>
    <submittedName>
        <fullName evidence="1">Uncharacterized protein</fullName>
    </submittedName>
</protein>
<reference evidence="1" key="2">
    <citation type="submission" date="2023-01" db="EMBL/GenBank/DDBJ databases">
        <authorList>
            <person name="Petersen C."/>
        </authorList>
    </citation>
    <scope>NUCLEOTIDE SEQUENCE</scope>
    <source>
        <strain evidence="1">IBT 15450</strain>
    </source>
</reference>
<comment type="caution">
    <text evidence="1">The sequence shown here is derived from an EMBL/GenBank/DDBJ whole genome shotgun (WGS) entry which is preliminary data.</text>
</comment>
<evidence type="ECO:0000313" key="2">
    <source>
        <dbReference type="Proteomes" id="UP001219568"/>
    </source>
</evidence>
<reference evidence="1" key="1">
    <citation type="journal article" date="2023" name="IMA Fungus">
        <title>Comparative genomic study of the Penicillium genus elucidates a diverse pangenome and 15 lateral gene transfer events.</title>
        <authorList>
            <person name="Petersen C."/>
            <person name="Sorensen T."/>
            <person name="Nielsen M.R."/>
            <person name="Sondergaard T.E."/>
            <person name="Sorensen J.L."/>
            <person name="Fitzpatrick D.A."/>
            <person name="Frisvad J.C."/>
            <person name="Nielsen K.L."/>
        </authorList>
    </citation>
    <scope>NUCLEOTIDE SEQUENCE</scope>
    <source>
        <strain evidence="1">IBT 15450</strain>
    </source>
</reference>
<name>A0AAD6IA44_PENCN</name>
<dbReference type="AlphaFoldDB" id="A0AAD6IA44"/>
<gene>
    <name evidence="1" type="ORF">N7460_008001</name>
</gene>
<dbReference type="Proteomes" id="UP001219568">
    <property type="component" value="Unassembled WGS sequence"/>
</dbReference>
<accession>A0AAD6IA44</accession>
<dbReference type="EMBL" id="JAQJZL010000009">
    <property type="protein sequence ID" value="KAJ6038230.1"/>
    <property type="molecule type" value="Genomic_DNA"/>
</dbReference>
<keyword evidence="2" id="KW-1185">Reference proteome</keyword>
<proteinExistence type="predicted"/>
<evidence type="ECO:0000313" key="1">
    <source>
        <dbReference type="EMBL" id="KAJ6038230.1"/>
    </source>
</evidence>